<protein>
    <submittedName>
        <fullName evidence="2">Uncharacterized protein</fullName>
    </submittedName>
</protein>
<organism evidence="2 3">
    <name type="scientific">Chelonoidis abingdonii</name>
    <name type="common">Abingdon island giant tortoise</name>
    <name type="synonym">Testudo abingdonii</name>
    <dbReference type="NCBI Taxonomy" id="106734"/>
    <lineage>
        <taxon>Eukaryota</taxon>
        <taxon>Metazoa</taxon>
        <taxon>Chordata</taxon>
        <taxon>Craniata</taxon>
        <taxon>Vertebrata</taxon>
        <taxon>Euteleostomi</taxon>
        <taxon>Archelosauria</taxon>
        <taxon>Testudinata</taxon>
        <taxon>Testudines</taxon>
        <taxon>Cryptodira</taxon>
        <taxon>Durocryptodira</taxon>
        <taxon>Testudinoidea</taxon>
        <taxon>Testudinidae</taxon>
        <taxon>Chelonoidis</taxon>
    </lineage>
</organism>
<dbReference type="Ensembl" id="ENSCABT00000010432.1">
    <property type="protein sequence ID" value="ENSCABP00000009511.1"/>
    <property type="gene ID" value="ENSCABG00000007154.1"/>
</dbReference>
<reference evidence="2" key="1">
    <citation type="submission" date="2025-08" db="UniProtKB">
        <authorList>
            <consortium name="Ensembl"/>
        </authorList>
    </citation>
    <scope>IDENTIFICATION</scope>
</reference>
<accession>A0A8C0GIU8</accession>
<sequence>IHCTTITHEAGPFRLAKRDRHSAAKLSLSSKAPQGQVLNPAEYQMSPTSEQEHSLCTYLSTSWERMCPAACSNRTALWGPCMVLC</sequence>
<dbReference type="AlphaFoldDB" id="A0A8C0GIU8"/>
<proteinExistence type="predicted"/>
<evidence type="ECO:0000256" key="1">
    <source>
        <dbReference type="SAM" id="MobiDB-lite"/>
    </source>
</evidence>
<name>A0A8C0GIU8_CHEAB</name>
<feature type="region of interest" description="Disordered" evidence="1">
    <location>
        <begin position="24"/>
        <end position="47"/>
    </location>
</feature>
<keyword evidence="3" id="KW-1185">Reference proteome</keyword>
<reference evidence="2" key="2">
    <citation type="submission" date="2025-09" db="UniProtKB">
        <authorList>
            <consortium name="Ensembl"/>
        </authorList>
    </citation>
    <scope>IDENTIFICATION</scope>
</reference>
<evidence type="ECO:0000313" key="3">
    <source>
        <dbReference type="Proteomes" id="UP000694404"/>
    </source>
</evidence>
<dbReference type="Proteomes" id="UP000694404">
    <property type="component" value="Unplaced"/>
</dbReference>
<evidence type="ECO:0000313" key="2">
    <source>
        <dbReference type="Ensembl" id="ENSCABP00000009511.1"/>
    </source>
</evidence>